<evidence type="ECO:0000256" key="1">
    <source>
        <dbReference type="SAM" id="MobiDB-lite"/>
    </source>
</evidence>
<organism evidence="2 3">
    <name type="scientific">Catenaria anguillulae PL171</name>
    <dbReference type="NCBI Taxonomy" id="765915"/>
    <lineage>
        <taxon>Eukaryota</taxon>
        <taxon>Fungi</taxon>
        <taxon>Fungi incertae sedis</taxon>
        <taxon>Blastocladiomycota</taxon>
        <taxon>Blastocladiomycetes</taxon>
        <taxon>Blastocladiales</taxon>
        <taxon>Catenariaceae</taxon>
        <taxon>Catenaria</taxon>
    </lineage>
</organism>
<protein>
    <submittedName>
        <fullName evidence="2">Uncharacterized protein</fullName>
    </submittedName>
</protein>
<accession>A0A1Y2H3W6</accession>
<evidence type="ECO:0000313" key="3">
    <source>
        <dbReference type="Proteomes" id="UP000193411"/>
    </source>
</evidence>
<proteinExistence type="predicted"/>
<dbReference type="AlphaFoldDB" id="A0A1Y2H3W6"/>
<dbReference type="Proteomes" id="UP000193411">
    <property type="component" value="Unassembled WGS sequence"/>
</dbReference>
<comment type="caution">
    <text evidence="2">The sequence shown here is derived from an EMBL/GenBank/DDBJ whole genome shotgun (WGS) entry which is preliminary data.</text>
</comment>
<reference evidence="2 3" key="1">
    <citation type="submission" date="2016-07" db="EMBL/GenBank/DDBJ databases">
        <title>Pervasive Adenine N6-methylation of Active Genes in Fungi.</title>
        <authorList>
            <consortium name="DOE Joint Genome Institute"/>
            <person name="Mondo S.J."/>
            <person name="Dannebaum R.O."/>
            <person name="Kuo R.C."/>
            <person name="Labutti K."/>
            <person name="Haridas S."/>
            <person name="Kuo A."/>
            <person name="Salamov A."/>
            <person name="Ahrendt S.R."/>
            <person name="Lipzen A."/>
            <person name="Sullivan W."/>
            <person name="Andreopoulos W.B."/>
            <person name="Clum A."/>
            <person name="Lindquist E."/>
            <person name="Daum C."/>
            <person name="Ramamoorthy G.K."/>
            <person name="Gryganskyi A."/>
            <person name="Culley D."/>
            <person name="Magnuson J.K."/>
            <person name="James T.Y."/>
            <person name="O'Malley M.A."/>
            <person name="Stajich J.E."/>
            <person name="Spatafora J.W."/>
            <person name="Visel A."/>
            <person name="Grigoriev I.V."/>
        </authorList>
    </citation>
    <scope>NUCLEOTIDE SEQUENCE [LARGE SCALE GENOMIC DNA]</scope>
    <source>
        <strain evidence="2 3">PL171</strain>
    </source>
</reference>
<gene>
    <name evidence="2" type="ORF">BCR44DRAFT_1141952</name>
</gene>
<dbReference type="EMBL" id="MCFL01000259">
    <property type="protein sequence ID" value="ORZ29260.1"/>
    <property type="molecule type" value="Genomic_DNA"/>
</dbReference>
<evidence type="ECO:0000313" key="2">
    <source>
        <dbReference type="EMBL" id="ORZ29260.1"/>
    </source>
</evidence>
<name>A0A1Y2H3W6_9FUNG</name>
<feature type="region of interest" description="Disordered" evidence="1">
    <location>
        <begin position="147"/>
        <end position="166"/>
    </location>
</feature>
<keyword evidence="3" id="KW-1185">Reference proteome</keyword>
<sequence>MRPLPSSTHRTPDGNNPRHAHASCTITLLVLPWDLGTLVMWSVTLASPHDTPAGRPTRAYDINHRGSASFAAFVCRRTRHPRQPPAIDSASRITSRAFPVRPLHVLPARPCCLTTLGAPSHINKPRHADICTTSRLPVNTAHPLPVPLGQHSRAHCISHSQGDGGG</sequence>